<feature type="compositionally biased region" description="Acidic residues" evidence="1">
    <location>
        <begin position="23"/>
        <end position="34"/>
    </location>
</feature>
<keyword evidence="3" id="KW-1185">Reference proteome</keyword>
<feature type="region of interest" description="Disordered" evidence="1">
    <location>
        <begin position="20"/>
        <end position="53"/>
    </location>
</feature>
<evidence type="ECO:0000313" key="2">
    <source>
        <dbReference type="EMBL" id="ONK71343.1"/>
    </source>
</evidence>
<name>A0A5P1F0U4_ASPOF</name>
<evidence type="ECO:0000256" key="1">
    <source>
        <dbReference type="SAM" id="MobiDB-lite"/>
    </source>
</evidence>
<dbReference type="AlphaFoldDB" id="A0A5P1F0U4"/>
<dbReference type="Proteomes" id="UP000243459">
    <property type="component" value="Chromosome 4"/>
</dbReference>
<gene>
    <name evidence="2" type="ORF">A4U43_C04F7500</name>
</gene>
<evidence type="ECO:0000313" key="3">
    <source>
        <dbReference type="Proteomes" id="UP000243459"/>
    </source>
</evidence>
<dbReference type="Gramene" id="ONK71343">
    <property type="protein sequence ID" value="ONK71343"/>
    <property type="gene ID" value="A4U43_C04F7500"/>
</dbReference>
<protein>
    <submittedName>
        <fullName evidence="2">Uncharacterized protein</fullName>
    </submittedName>
</protein>
<dbReference type="EMBL" id="CM007384">
    <property type="protein sequence ID" value="ONK71343.1"/>
    <property type="molecule type" value="Genomic_DNA"/>
</dbReference>
<accession>A0A5P1F0U4</accession>
<organism evidence="2 3">
    <name type="scientific">Asparagus officinalis</name>
    <name type="common">Garden asparagus</name>
    <dbReference type="NCBI Taxonomy" id="4686"/>
    <lineage>
        <taxon>Eukaryota</taxon>
        <taxon>Viridiplantae</taxon>
        <taxon>Streptophyta</taxon>
        <taxon>Embryophyta</taxon>
        <taxon>Tracheophyta</taxon>
        <taxon>Spermatophyta</taxon>
        <taxon>Magnoliopsida</taxon>
        <taxon>Liliopsida</taxon>
        <taxon>Asparagales</taxon>
        <taxon>Asparagaceae</taxon>
        <taxon>Asparagoideae</taxon>
        <taxon>Asparagus</taxon>
    </lineage>
</organism>
<sequence length="100" mass="9846">MGQLLLLGAEVGRGKIVLSPGPDVDEAAEGEVGDEVGGGEGDHGGRARGVPGVESVLDRPAIVGDAGAEADGGAHDLEGDWAAEEGGGLDFEAELLAESL</sequence>
<reference evidence="3" key="1">
    <citation type="journal article" date="2017" name="Nat. Commun.">
        <title>The asparagus genome sheds light on the origin and evolution of a young Y chromosome.</title>
        <authorList>
            <person name="Harkess A."/>
            <person name="Zhou J."/>
            <person name="Xu C."/>
            <person name="Bowers J.E."/>
            <person name="Van der Hulst R."/>
            <person name="Ayyampalayam S."/>
            <person name="Mercati F."/>
            <person name="Riccardi P."/>
            <person name="McKain M.R."/>
            <person name="Kakrana A."/>
            <person name="Tang H."/>
            <person name="Ray J."/>
            <person name="Groenendijk J."/>
            <person name="Arikit S."/>
            <person name="Mathioni S.M."/>
            <person name="Nakano M."/>
            <person name="Shan H."/>
            <person name="Telgmann-Rauber A."/>
            <person name="Kanno A."/>
            <person name="Yue Z."/>
            <person name="Chen H."/>
            <person name="Li W."/>
            <person name="Chen Y."/>
            <person name="Xu X."/>
            <person name="Zhang Y."/>
            <person name="Luo S."/>
            <person name="Chen H."/>
            <person name="Gao J."/>
            <person name="Mao Z."/>
            <person name="Pires J.C."/>
            <person name="Luo M."/>
            <person name="Kudrna D."/>
            <person name="Wing R.A."/>
            <person name="Meyers B.C."/>
            <person name="Yi K."/>
            <person name="Kong H."/>
            <person name="Lavrijsen P."/>
            <person name="Sunseri F."/>
            <person name="Falavigna A."/>
            <person name="Ye Y."/>
            <person name="Leebens-Mack J.H."/>
            <person name="Chen G."/>
        </authorList>
    </citation>
    <scope>NUCLEOTIDE SEQUENCE [LARGE SCALE GENOMIC DNA]</scope>
    <source>
        <strain evidence="3">cv. DH0086</strain>
    </source>
</reference>
<proteinExistence type="predicted"/>